<keyword evidence="3" id="KW-1185">Reference proteome</keyword>
<evidence type="ECO:0000256" key="1">
    <source>
        <dbReference type="SAM" id="MobiDB-lite"/>
    </source>
</evidence>
<dbReference type="EMBL" id="CP036432">
    <property type="protein sequence ID" value="QDV88259.1"/>
    <property type="molecule type" value="Genomic_DNA"/>
</dbReference>
<dbReference type="Proteomes" id="UP000318081">
    <property type="component" value="Chromosome"/>
</dbReference>
<name>A0ABX5Y1X7_9BACT</name>
<proteinExistence type="predicted"/>
<feature type="compositionally biased region" description="Basic and acidic residues" evidence="1">
    <location>
        <begin position="242"/>
        <end position="251"/>
    </location>
</feature>
<organism evidence="2 3">
    <name type="scientific">Stieleria magnilauensis</name>
    <dbReference type="NCBI Taxonomy" id="2527963"/>
    <lineage>
        <taxon>Bacteria</taxon>
        <taxon>Pseudomonadati</taxon>
        <taxon>Planctomycetota</taxon>
        <taxon>Planctomycetia</taxon>
        <taxon>Pirellulales</taxon>
        <taxon>Pirellulaceae</taxon>
        <taxon>Stieleria</taxon>
    </lineage>
</organism>
<accession>A0ABX5Y1X7</accession>
<evidence type="ECO:0000313" key="2">
    <source>
        <dbReference type="EMBL" id="QDV88259.1"/>
    </source>
</evidence>
<feature type="compositionally biased region" description="Basic and acidic residues" evidence="1">
    <location>
        <begin position="109"/>
        <end position="133"/>
    </location>
</feature>
<feature type="region of interest" description="Disordered" evidence="1">
    <location>
        <begin position="84"/>
        <end position="144"/>
    </location>
</feature>
<feature type="region of interest" description="Disordered" evidence="1">
    <location>
        <begin position="171"/>
        <end position="251"/>
    </location>
</feature>
<reference evidence="2 3" key="1">
    <citation type="submission" date="2019-02" db="EMBL/GenBank/DDBJ databases">
        <title>Deep-cultivation of Planctomycetes and their phenomic and genomic characterization uncovers novel biology.</title>
        <authorList>
            <person name="Wiegand S."/>
            <person name="Jogler M."/>
            <person name="Boedeker C."/>
            <person name="Pinto D."/>
            <person name="Vollmers J."/>
            <person name="Rivas-Marin E."/>
            <person name="Kohn T."/>
            <person name="Peeters S.H."/>
            <person name="Heuer A."/>
            <person name="Rast P."/>
            <person name="Oberbeckmann S."/>
            <person name="Bunk B."/>
            <person name="Jeske O."/>
            <person name="Meyerdierks A."/>
            <person name="Storesund J.E."/>
            <person name="Kallscheuer N."/>
            <person name="Luecker S."/>
            <person name="Lage O.M."/>
            <person name="Pohl T."/>
            <person name="Merkel B.J."/>
            <person name="Hornburger P."/>
            <person name="Mueller R.-W."/>
            <person name="Bruemmer F."/>
            <person name="Labrenz M."/>
            <person name="Spormann A.M."/>
            <person name="Op den Camp H."/>
            <person name="Overmann J."/>
            <person name="Amann R."/>
            <person name="Jetten M.S.M."/>
            <person name="Mascher T."/>
            <person name="Medema M.H."/>
            <person name="Devos D.P."/>
            <person name="Kaster A.-K."/>
            <person name="Ovreas L."/>
            <person name="Rohde M."/>
            <person name="Galperin M.Y."/>
            <person name="Jogler C."/>
        </authorList>
    </citation>
    <scope>NUCLEOTIDE SEQUENCE [LARGE SCALE GENOMIC DNA]</scope>
    <source>
        <strain evidence="2 3">TBK1r</strain>
    </source>
</reference>
<sequence length="251" mass="27770">MMRSPSPMWHHHWLQRRTGGPGRQADASFLNPPAAGHQRFVAVGVLISCGPLSDPQTHGSPVTRVVWSEGVFLRLEDESERTQVAPLLGSRATSDIGSAPMRSTRRWQHSVDDLRPRDSGSRRSGDGSDDRGKRVQRARRTGDARETSIVLLSDIWAKHRSVVHTAERCHNKARGREAHPGVGAQRTGEPQRGSTNGAAQSGVRKRRRELGEPCCSVQPRWGWRPDGDRTLGCADATPSFDGARRWRETAT</sequence>
<protein>
    <submittedName>
        <fullName evidence="2">Uncharacterized protein</fullName>
    </submittedName>
</protein>
<evidence type="ECO:0000313" key="3">
    <source>
        <dbReference type="Proteomes" id="UP000318081"/>
    </source>
</evidence>
<gene>
    <name evidence="2" type="ORF">TBK1r_72910</name>
</gene>
<feature type="region of interest" description="Disordered" evidence="1">
    <location>
        <begin position="1"/>
        <end position="25"/>
    </location>
</feature>